<dbReference type="Gene3D" id="4.10.1110.10">
    <property type="entry name" value="AN1-like Zinc finger"/>
    <property type="match status" value="1"/>
</dbReference>
<keyword evidence="2 4" id="KW-0863">Zinc-finger</keyword>
<dbReference type="Proteomes" id="UP000325440">
    <property type="component" value="Unassembled WGS sequence"/>
</dbReference>
<proteinExistence type="predicted"/>
<evidence type="ECO:0000256" key="3">
    <source>
        <dbReference type="ARBA" id="ARBA00022833"/>
    </source>
</evidence>
<dbReference type="PANTHER" id="PTHR10634:SF149">
    <property type="entry name" value="AN1-TYPE DOMAIN-CONTAINING PROTEIN-RELATED"/>
    <property type="match status" value="1"/>
</dbReference>
<keyword evidence="1" id="KW-0479">Metal-binding</keyword>
<keyword evidence="3" id="KW-0862">Zinc</keyword>
<reference evidence="8 9" key="1">
    <citation type="submission" date="2019-08" db="EMBL/GenBank/DDBJ databases">
        <authorList>
            <person name="Alioto T."/>
            <person name="Alioto T."/>
            <person name="Gomez Garrido J."/>
        </authorList>
    </citation>
    <scope>NUCLEOTIDE SEQUENCE [LARGE SCALE GENOMIC DNA]</scope>
</reference>
<dbReference type="InterPro" id="IPR002653">
    <property type="entry name" value="Znf_A20"/>
</dbReference>
<evidence type="ECO:0000259" key="7">
    <source>
        <dbReference type="PROSITE" id="PS51039"/>
    </source>
</evidence>
<dbReference type="AlphaFoldDB" id="A0A5E4LZ88"/>
<dbReference type="FunFam" id="4.10.1110.10:FF:000001">
    <property type="entry name" value="Zinc finger AN1-type containing 6"/>
    <property type="match status" value="1"/>
</dbReference>
<dbReference type="PROSITE" id="PS51039">
    <property type="entry name" value="ZF_AN1"/>
    <property type="match status" value="1"/>
</dbReference>
<dbReference type="InterPro" id="IPR035896">
    <property type="entry name" value="AN1-like_Znf"/>
</dbReference>
<dbReference type="Pfam" id="PF01754">
    <property type="entry name" value="zf-A20"/>
    <property type="match status" value="1"/>
</dbReference>
<sequence length="211" mass="23325">MVMRSLKIISVGYQKPFRLSLNGKNQFLYTMERESNSMQALCRGGCGFYGNPSTDGLCSLCYKEALKKKQTPPQTAPSPPSVTAQTMMETAIPTIPVLQIPPVSASPILPSDVKKDLDNGLASSSNDSSLMDDGKKDDEDDDKDKSKKKNRCAMCRKKVGLTGFECRCGGLFCGIHRYSDKHNCSFDYRELGAQEIRRNNPVVVGEKIQKI</sequence>
<accession>A0A5E4LZ88</accession>
<organism evidence="8 9">
    <name type="scientific">Cinara cedri</name>
    <dbReference type="NCBI Taxonomy" id="506608"/>
    <lineage>
        <taxon>Eukaryota</taxon>
        <taxon>Metazoa</taxon>
        <taxon>Ecdysozoa</taxon>
        <taxon>Arthropoda</taxon>
        <taxon>Hexapoda</taxon>
        <taxon>Insecta</taxon>
        <taxon>Pterygota</taxon>
        <taxon>Neoptera</taxon>
        <taxon>Paraneoptera</taxon>
        <taxon>Hemiptera</taxon>
        <taxon>Sternorrhyncha</taxon>
        <taxon>Aphidomorpha</taxon>
        <taxon>Aphidoidea</taxon>
        <taxon>Aphididae</taxon>
        <taxon>Lachninae</taxon>
        <taxon>Cinara</taxon>
    </lineage>
</organism>
<dbReference type="SUPFAM" id="SSF57716">
    <property type="entry name" value="Glucocorticoid receptor-like (DNA-binding domain)"/>
    <property type="match status" value="1"/>
</dbReference>
<dbReference type="EMBL" id="CABPRJ010000006">
    <property type="protein sequence ID" value="VVC24883.1"/>
    <property type="molecule type" value="Genomic_DNA"/>
</dbReference>
<evidence type="ECO:0000256" key="2">
    <source>
        <dbReference type="ARBA" id="ARBA00022771"/>
    </source>
</evidence>
<dbReference type="InterPro" id="IPR050652">
    <property type="entry name" value="AN1_A20_ZnFinger"/>
</dbReference>
<feature type="region of interest" description="Disordered" evidence="5">
    <location>
        <begin position="114"/>
        <end position="147"/>
    </location>
</feature>
<protein>
    <submittedName>
        <fullName evidence="8">Zinc finger, A20-type,Zinc finger, AN1-type</fullName>
    </submittedName>
</protein>
<dbReference type="PROSITE" id="PS51036">
    <property type="entry name" value="ZF_A20"/>
    <property type="match status" value="1"/>
</dbReference>
<evidence type="ECO:0000313" key="8">
    <source>
        <dbReference type="EMBL" id="VVC24883.1"/>
    </source>
</evidence>
<dbReference type="GO" id="GO:0003677">
    <property type="term" value="F:DNA binding"/>
    <property type="evidence" value="ECO:0007669"/>
    <property type="project" value="InterPro"/>
</dbReference>
<dbReference type="PANTHER" id="PTHR10634">
    <property type="entry name" value="AN1-TYPE ZINC FINGER PROTEIN"/>
    <property type="match status" value="1"/>
</dbReference>
<evidence type="ECO:0000256" key="4">
    <source>
        <dbReference type="PROSITE-ProRule" id="PRU00449"/>
    </source>
</evidence>
<feature type="domain" description="A20-type" evidence="6">
    <location>
        <begin position="36"/>
        <end position="70"/>
    </location>
</feature>
<keyword evidence="9" id="KW-1185">Reference proteome</keyword>
<dbReference type="SMART" id="SM00259">
    <property type="entry name" value="ZnF_A20"/>
    <property type="match status" value="1"/>
</dbReference>
<feature type="domain" description="AN1-type" evidence="7">
    <location>
        <begin position="146"/>
        <end position="192"/>
    </location>
</feature>
<evidence type="ECO:0000259" key="6">
    <source>
        <dbReference type="PROSITE" id="PS51036"/>
    </source>
</evidence>
<gene>
    <name evidence="8" type="ORF">CINCED_3A021064</name>
</gene>
<evidence type="ECO:0000256" key="1">
    <source>
        <dbReference type="ARBA" id="ARBA00022723"/>
    </source>
</evidence>
<dbReference type="InterPro" id="IPR000058">
    <property type="entry name" value="Znf_AN1"/>
</dbReference>
<evidence type="ECO:0000313" key="9">
    <source>
        <dbReference type="Proteomes" id="UP000325440"/>
    </source>
</evidence>
<name>A0A5E4LZ88_9HEMI</name>
<dbReference type="SUPFAM" id="SSF118310">
    <property type="entry name" value="AN1-like Zinc finger"/>
    <property type="match status" value="1"/>
</dbReference>
<dbReference type="Pfam" id="PF01428">
    <property type="entry name" value="zf-AN1"/>
    <property type="match status" value="1"/>
</dbReference>
<dbReference type="SMART" id="SM00154">
    <property type="entry name" value="ZnF_AN1"/>
    <property type="match status" value="1"/>
</dbReference>
<dbReference type="Gene3D" id="1.20.5.4770">
    <property type="match status" value="1"/>
</dbReference>
<evidence type="ECO:0000256" key="5">
    <source>
        <dbReference type="SAM" id="MobiDB-lite"/>
    </source>
</evidence>
<dbReference type="OrthoDB" id="428577at2759"/>
<dbReference type="GO" id="GO:0008270">
    <property type="term" value="F:zinc ion binding"/>
    <property type="evidence" value="ECO:0007669"/>
    <property type="project" value="UniProtKB-KW"/>
</dbReference>